<evidence type="ECO:0000313" key="12">
    <source>
        <dbReference type="Proteomes" id="UP001218188"/>
    </source>
</evidence>
<keyword evidence="6 10" id="KW-0378">Hydrolase</keyword>
<keyword evidence="3" id="KW-0624">Polysaccharide degradation</keyword>
<evidence type="ECO:0000256" key="1">
    <source>
        <dbReference type="ARBA" id="ARBA00006249"/>
    </source>
</evidence>
<evidence type="ECO:0000256" key="8">
    <source>
        <dbReference type="ARBA" id="ARBA00023157"/>
    </source>
</evidence>
<dbReference type="InterPro" id="IPR011118">
    <property type="entry name" value="Tannase/feruloyl_esterase"/>
</dbReference>
<name>A0AAD6X5D4_9AGAR</name>
<dbReference type="GO" id="GO:0046872">
    <property type="term" value="F:metal ion binding"/>
    <property type="evidence" value="ECO:0007669"/>
    <property type="project" value="UniProtKB-KW"/>
</dbReference>
<keyword evidence="2" id="KW-0719">Serine esterase</keyword>
<evidence type="ECO:0000256" key="3">
    <source>
        <dbReference type="ARBA" id="ARBA00022651"/>
    </source>
</evidence>
<evidence type="ECO:0000256" key="6">
    <source>
        <dbReference type="ARBA" id="ARBA00022801"/>
    </source>
</evidence>
<accession>A0AAD6X5D4</accession>
<keyword evidence="5" id="KW-0732">Signal</keyword>
<dbReference type="PANTHER" id="PTHR33938">
    <property type="entry name" value="FERULOYL ESTERASE B-RELATED"/>
    <property type="match status" value="1"/>
</dbReference>
<dbReference type="GO" id="GO:0030600">
    <property type="term" value="F:feruloyl esterase activity"/>
    <property type="evidence" value="ECO:0007669"/>
    <property type="project" value="UniProtKB-EC"/>
</dbReference>
<dbReference type="AlphaFoldDB" id="A0AAD6X5D4"/>
<comment type="caution">
    <text evidence="11">The sequence shown here is derived from an EMBL/GenBank/DDBJ whole genome shotgun (WGS) entry which is preliminary data.</text>
</comment>
<keyword evidence="4" id="KW-0479">Metal-binding</keyword>
<evidence type="ECO:0000313" key="11">
    <source>
        <dbReference type="EMBL" id="KAJ7039728.1"/>
    </source>
</evidence>
<keyword evidence="3" id="KW-0858">Xylan degradation</keyword>
<dbReference type="Gene3D" id="3.40.50.1820">
    <property type="entry name" value="alpha/beta hydrolase"/>
    <property type="match status" value="1"/>
</dbReference>
<comment type="catalytic activity">
    <reaction evidence="9">
        <text>feruloyl-polysaccharide + H2O = ferulate + polysaccharide.</text>
        <dbReference type="EC" id="3.1.1.73"/>
    </reaction>
</comment>
<evidence type="ECO:0000256" key="10">
    <source>
        <dbReference type="RuleBase" id="RU361238"/>
    </source>
</evidence>
<dbReference type="EMBL" id="JARJCM010000025">
    <property type="protein sequence ID" value="KAJ7039728.1"/>
    <property type="molecule type" value="Genomic_DNA"/>
</dbReference>
<evidence type="ECO:0000256" key="9">
    <source>
        <dbReference type="ARBA" id="ARBA00034075"/>
    </source>
</evidence>
<evidence type="ECO:0000256" key="2">
    <source>
        <dbReference type="ARBA" id="ARBA00022487"/>
    </source>
</evidence>
<reference evidence="11" key="1">
    <citation type="submission" date="2023-03" db="EMBL/GenBank/DDBJ databases">
        <title>Massive genome expansion in bonnet fungi (Mycena s.s.) driven by repeated elements and novel gene families across ecological guilds.</title>
        <authorList>
            <consortium name="Lawrence Berkeley National Laboratory"/>
            <person name="Harder C.B."/>
            <person name="Miyauchi S."/>
            <person name="Viragh M."/>
            <person name="Kuo A."/>
            <person name="Thoen E."/>
            <person name="Andreopoulos B."/>
            <person name="Lu D."/>
            <person name="Skrede I."/>
            <person name="Drula E."/>
            <person name="Henrissat B."/>
            <person name="Morin E."/>
            <person name="Kohler A."/>
            <person name="Barry K."/>
            <person name="LaButti K."/>
            <person name="Morin E."/>
            <person name="Salamov A."/>
            <person name="Lipzen A."/>
            <person name="Mereny Z."/>
            <person name="Hegedus B."/>
            <person name="Baldrian P."/>
            <person name="Stursova M."/>
            <person name="Weitz H."/>
            <person name="Taylor A."/>
            <person name="Grigoriev I.V."/>
            <person name="Nagy L.G."/>
            <person name="Martin F."/>
            <person name="Kauserud H."/>
        </authorList>
    </citation>
    <scope>NUCLEOTIDE SEQUENCE</scope>
    <source>
        <strain evidence="11">CBHHK200</strain>
    </source>
</reference>
<proteinExistence type="inferred from homology"/>
<evidence type="ECO:0000256" key="7">
    <source>
        <dbReference type="ARBA" id="ARBA00022837"/>
    </source>
</evidence>
<sequence length="536" mass="58210">MEFPDITFQFLAKVLTGSLSLFSTWSPDPEEPHAACLALKSSLKLENTTVTDASYLPAGSTVSTPGPCGYWETTEVHTAVCRVQFFTNTTDTSSVRAEAWLPDEWYGRFLATGNGGLGGCIDYGSLDYGTSLHFATVGSNNGHDGNDGIVFLNQPEVINDFAFRAIHVEAVIGKQITETYYGRPHDKAYYSGCSTGGRQGTQAALKFPTDFDGILAGAPATDFNHLLHWAGMLGRHIGAPNPSSSPSFIPLAMWKVIAAEIMKQCDGVDGVLDGIISEPDLCVFRPERLLCTSRRPLDSCLTPPQVAALHNIYSPLYGRHGDLVYPRFDPGTESDPLAPDLFSGQLSVLLQHWLKYAVLNDTEFDFSNYGFDELELMDAINPGGIATWNGNFSAFRDRGGKFLTYHGRADPLIPSGNSKRMYDLLAYTLRSPAASLDAFYRLFLVPGMGHCLGGPGATRFGQVYRQSNAVNASSHNILLALVDWVEGGVAPDTMIGTAEQGGATRAHCRYPQESVWNGEVFVCMPSLRLSESNPAV</sequence>
<dbReference type="Pfam" id="PF07519">
    <property type="entry name" value="Tannase"/>
    <property type="match status" value="1"/>
</dbReference>
<gene>
    <name evidence="11" type="ORF">C8F04DRAFT_1392029</name>
</gene>
<organism evidence="11 12">
    <name type="scientific">Mycena alexandri</name>
    <dbReference type="NCBI Taxonomy" id="1745969"/>
    <lineage>
        <taxon>Eukaryota</taxon>
        <taxon>Fungi</taxon>
        <taxon>Dikarya</taxon>
        <taxon>Basidiomycota</taxon>
        <taxon>Agaricomycotina</taxon>
        <taxon>Agaricomycetes</taxon>
        <taxon>Agaricomycetidae</taxon>
        <taxon>Agaricales</taxon>
        <taxon>Marasmiineae</taxon>
        <taxon>Mycenaceae</taxon>
        <taxon>Mycena</taxon>
    </lineage>
</organism>
<evidence type="ECO:0000256" key="5">
    <source>
        <dbReference type="ARBA" id="ARBA00022729"/>
    </source>
</evidence>
<keyword evidence="3" id="KW-0119">Carbohydrate metabolism</keyword>
<dbReference type="SUPFAM" id="SSF53474">
    <property type="entry name" value="alpha/beta-Hydrolases"/>
    <property type="match status" value="2"/>
</dbReference>
<dbReference type="PANTHER" id="PTHR33938:SF15">
    <property type="entry name" value="FERULOYL ESTERASE B-RELATED"/>
    <property type="match status" value="1"/>
</dbReference>
<dbReference type="EC" id="3.1.1.-" evidence="10"/>
<keyword evidence="7" id="KW-0106">Calcium</keyword>
<protein>
    <recommendedName>
        <fullName evidence="10">Carboxylic ester hydrolase</fullName>
        <ecNumber evidence="10">3.1.1.-</ecNumber>
    </recommendedName>
</protein>
<keyword evidence="8" id="KW-1015">Disulfide bond</keyword>
<comment type="similarity">
    <text evidence="1 10">Belongs to the tannase family.</text>
</comment>
<dbReference type="GO" id="GO:0045493">
    <property type="term" value="P:xylan catabolic process"/>
    <property type="evidence" value="ECO:0007669"/>
    <property type="project" value="UniProtKB-KW"/>
</dbReference>
<dbReference type="Proteomes" id="UP001218188">
    <property type="component" value="Unassembled WGS sequence"/>
</dbReference>
<keyword evidence="12" id="KW-1185">Reference proteome</keyword>
<dbReference type="InterPro" id="IPR029058">
    <property type="entry name" value="AB_hydrolase_fold"/>
</dbReference>
<evidence type="ECO:0000256" key="4">
    <source>
        <dbReference type="ARBA" id="ARBA00022723"/>
    </source>
</evidence>